<dbReference type="Pfam" id="PF03055">
    <property type="entry name" value="RPE65"/>
    <property type="match status" value="1"/>
</dbReference>
<evidence type="ECO:0000256" key="2">
    <source>
        <dbReference type="ARBA" id="ARBA00022723"/>
    </source>
</evidence>
<organism evidence="10 11">
    <name type="scientific">Zea mays</name>
    <name type="common">Maize</name>
    <dbReference type="NCBI Taxonomy" id="4577"/>
    <lineage>
        <taxon>Eukaryota</taxon>
        <taxon>Viridiplantae</taxon>
        <taxon>Streptophyta</taxon>
        <taxon>Embryophyta</taxon>
        <taxon>Tracheophyta</taxon>
        <taxon>Spermatophyta</taxon>
        <taxon>Magnoliopsida</taxon>
        <taxon>Liliopsida</taxon>
        <taxon>Poales</taxon>
        <taxon>Poaceae</taxon>
        <taxon>PACMAD clade</taxon>
        <taxon>Panicoideae</taxon>
        <taxon>Andropogonodae</taxon>
        <taxon>Andropogoneae</taxon>
        <taxon>Tripsacinae</taxon>
        <taxon>Zea</taxon>
    </lineage>
</organism>
<dbReference type="Proteomes" id="UP000007305">
    <property type="component" value="Chromosome 7"/>
</dbReference>
<dbReference type="SUPFAM" id="SSF48464">
    <property type="entry name" value="ENTH/VHS domain"/>
    <property type="match status" value="1"/>
</dbReference>
<dbReference type="Gene3D" id="3.40.50.880">
    <property type="match status" value="1"/>
</dbReference>
<keyword evidence="5 6" id="KW-0408">Iron</keyword>
<dbReference type="AlphaFoldDB" id="A0A804QAK0"/>
<feature type="binding site" evidence="6">
    <location>
        <position position="248"/>
    </location>
    <ligand>
        <name>Fe cation</name>
        <dbReference type="ChEBI" id="CHEBI:24875"/>
        <note>catalytic</note>
    </ligand>
</feature>
<evidence type="ECO:0000256" key="4">
    <source>
        <dbReference type="ARBA" id="ARBA00022964"/>
    </source>
</evidence>
<dbReference type="GO" id="GO:0043130">
    <property type="term" value="F:ubiquitin binding"/>
    <property type="evidence" value="ECO:0007669"/>
    <property type="project" value="InterPro"/>
</dbReference>
<keyword evidence="11" id="KW-1185">Reference proteome</keyword>
<protein>
    <recommendedName>
        <fullName evidence="9">VHS domain-containing protein</fullName>
    </recommendedName>
</protein>
<dbReference type="InterPro" id="IPR015527">
    <property type="entry name" value="Pept_C26_g-glut_hydrolase"/>
</dbReference>
<comment type="cofactor">
    <cofactor evidence="6">
        <name>Fe(2+)</name>
        <dbReference type="ChEBI" id="CHEBI:29033"/>
    </cofactor>
    <text evidence="6">Binds 1 Fe(2+) ion per subunit.</text>
</comment>
<dbReference type="InterPro" id="IPR029062">
    <property type="entry name" value="Class_I_gatase-like"/>
</dbReference>
<dbReference type="GO" id="GO:0008242">
    <property type="term" value="F:omega peptidase activity"/>
    <property type="evidence" value="ECO:0007669"/>
    <property type="project" value="InterPro"/>
</dbReference>
<dbReference type="SUPFAM" id="SSF52317">
    <property type="entry name" value="Class I glutamine amidotransferase-like"/>
    <property type="match status" value="1"/>
</dbReference>
<evidence type="ECO:0000256" key="1">
    <source>
        <dbReference type="ARBA" id="ARBA00006787"/>
    </source>
</evidence>
<feature type="domain" description="VHS" evidence="9">
    <location>
        <begin position="316"/>
        <end position="349"/>
    </location>
</feature>
<dbReference type="InParanoid" id="A0A804QAK0"/>
<dbReference type="GO" id="GO:0016121">
    <property type="term" value="P:carotene catabolic process"/>
    <property type="evidence" value="ECO:0000318"/>
    <property type="project" value="GO_Central"/>
</dbReference>
<feature type="binding site" evidence="6">
    <location>
        <position position="68"/>
    </location>
    <ligand>
        <name>Fe cation</name>
        <dbReference type="ChEBI" id="CHEBI:24875"/>
        <note>catalytic</note>
    </ligand>
</feature>
<feature type="binding site" evidence="6">
    <location>
        <position position="3"/>
    </location>
    <ligand>
        <name>Fe cation</name>
        <dbReference type="ChEBI" id="CHEBI:24875"/>
        <note>catalytic</note>
    </ligand>
</feature>
<dbReference type="GO" id="GO:0035091">
    <property type="term" value="F:phosphatidylinositol binding"/>
    <property type="evidence" value="ECO:0007669"/>
    <property type="project" value="InterPro"/>
</dbReference>
<evidence type="ECO:0000259" key="9">
    <source>
        <dbReference type="PROSITE" id="PS50179"/>
    </source>
</evidence>
<dbReference type="PROSITE" id="PS50179">
    <property type="entry name" value="VHS"/>
    <property type="match status" value="1"/>
</dbReference>
<dbReference type="Gramene" id="Zm00001eb318140_T001">
    <property type="protein sequence ID" value="Zm00001eb318140_P001"/>
    <property type="gene ID" value="Zm00001eb318140"/>
</dbReference>
<dbReference type="GO" id="GO:0046872">
    <property type="term" value="F:metal ion binding"/>
    <property type="evidence" value="ECO:0007669"/>
    <property type="project" value="UniProtKB-KW"/>
</dbReference>
<dbReference type="InterPro" id="IPR002014">
    <property type="entry name" value="VHS_dom"/>
</dbReference>
<dbReference type="InterPro" id="IPR004294">
    <property type="entry name" value="Carotenoid_Oase"/>
</dbReference>
<evidence type="ECO:0000256" key="7">
    <source>
        <dbReference type="PIRSR" id="PIRSR615527-1"/>
    </source>
</evidence>
<dbReference type="GO" id="GO:0009570">
    <property type="term" value="C:chloroplast stroma"/>
    <property type="evidence" value="ECO:0000318"/>
    <property type="project" value="GO_Central"/>
</dbReference>
<name>A0A804QAK0_MAIZE</name>
<keyword evidence="4" id="KW-0223">Dioxygenase</keyword>
<dbReference type="Gene3D" id="1.25.40.90">
    <property type="match status" value="1"/>
</dbReference>
<evidence type="ECO:0000256" key="3">
    <source>
        <dbReference type="ARBA" id="ARBA00022946"/>
    </source>
</evidence>
<comment type="caution">
    <text evidence="8">Lacks conserved residue(s) required for the propagation of feature annotation.</text>
</comment>
<evidence type="ECO:0000313" key="10">
    <source>
        <dbReference type="EnsemblPlants" id="Zm00001eb318140_P001"/>
    </source>
</evidence>
<evidence type="ECO:0000256" key="8">
    <source>
        <dbReference type="PROSITE-ProRule" id="PRU00607"/>
    </source>
</evidence>
<comment type="similarity">
    <text evidence="1">Belongs to the carotenoid oxygenase family.</text>
</comment>
<keyword evidence="2 6" id="KW-0479">Metal-binding</keyword>
<dbReference type="PANTHER" id="PTHR10543">
    <property type="entry name" value="BETA-CAROTENE DIOXYGENASE"/>
    <property type="match status" value="1"/>
</dbReference>
<feature type="active site" description="Proton donor" evidence="7">
    <location>
        <position position="468"/>
    </location>
</feature>
<keyword evidence="3" id="KW-0809">Transit peptide</keyword>
<evidence type="ECO:0000313" key="11">
    <source>
        <dbReference type="Proteomes" id="UP000007305"/>
    </source>
</evidence>
<dbReference type="EnsemblPlants" id="Zm00001eb318140_T001">
    <property type="protein sequence ID" value="Zm00001eb318140_P001"/>
    <property type="gene ID" value="Zm00001eb318140"/>
</dbReference>
<evidence type="ECO:0000256" key="6">
    <source>
        <dbReference type="PIRSR" id="PIRSR604294-1"/>
    </source>
</evidence>
<dbReference type="PROSITE" id="PS51275">
    <property type="entry name" value="PEPTIDASE_C26_GGH"/>
    <property type="match status" value="1"/>
</dbReference>
<dbReference type="PANTHER" id="PTHR10543:SF97">
    <property type="entry name" value="9-CIS-EPOXYCAROTENOID DIOXYGENASE NCED4, CHLOROPLASTIC"/>
    <property type="match status" value="1"/>
</dbReference>
<dbReference type="GO" id="GO:0010436">
    <property type="term" value="F:carotenoid dioxygenase activity"/>
    <property type="evidence" value="ECO:0000318"/>
    <property type="project" value="GO_Central"/>
</dbReference>
<reference evidence="10" key="3">
    <citation type="submission" date="2021-05" db="UniProtKB">
        <authorList>
            <consortium name="EnsemblPlants"/>
        </authorList>
    </citation>
    <scope>IDENTIFICATION</scope>
    <source>
        <strain evidence="10">cv. B73</strain>
    </source>
</reference>
<evidence type="ECO:0000256" key="5">
    <source>
        <dbReference type="ARBA" id="ARBA00023004"/>
    </source>
</evidence>
<reference evidence="11" key="1">
    <citation type="submission" date="2015-12" db="EMBL/GenBank/DDBJ databases">
        <title>Update maize B73 reference genome by single molecule sequencing technologies.</title>
        <authorList>
            <consortium name="Maize Genome Sequencing Project"/>
            <person name="Ware D."/>
        </authorList>
    </citation>
    <scope>NUCLEOTIDE SEQUENCE [LARGE SCALE GENOMIC DNA]</scope>
    <source>
        <strain evidence="11">cv. B73</strain>
    </source>
</reference>
<accession>A0A804QAK0</accession>
<proteinExistence type="inferred from homology"/>
<dbReference type="InterPro" id="IPR008942">
    <property type="entry name" value="ENTH_VHS"/>
</dbReference>
<keyword evidence="4" id="KW-0560">Oxidoreductase</keyword>
<sequence length="546" mass="61748">MMHDFAVTENHAIIPDQQIVFKLQEMVLGGSPVVYDRNKTARFGVLPKRATDASRLLWVDVPDCFCFHLWNAWEDEATGEIVVIGSCMTPTDAVFNESAAGEESFRSVLSEIPLDPRTGTSSRHAVLSDVDQVNLEAGMVNQQLLGRRTRYAYLAIAEPWPKVSGFAKVDLEAGTVEKFIYGDGRYGGEPCFVPHLDAPAGAAEDDGYLLCYVHDEGRGASEMLVVNARDMRAEAAVKLSGRVPYGLHGTFIASKNICSLQSGTALRVDDLRCLSLPKLMNKLIGNSKRCQYKKLLLKHCSINSMMAWQDYTRDLQSKDVVKALKKRIGHRNPKVQLLALSIYSSILKDSYICPLPESVVPFDVYGVEDFKIEDTNVHNPTTHKFQEDPKSDPRHYIRPWKYLVPCMREDLFARITGLTNNSYFDGAHEVRHYLRKHSDLGRIVLEVAKVYVSTVQANNYPITCTQWHPEKAIFEWRKPMIPHSEDAIQVTQHFANHFISQARKSPNRPPADKVLDNLIYNYSPTFTGKNRESLYPYPLTNVRTIH</sequence>
<reference evidence="10" key="2">
    <citation type="submission" date="2019-07" db="EMBL/GenBank/DDBJ databases">
        <authorList>
            <person name="Seetharam A."/>
            <person name="Woodhouse M."/>
            <person name="Cannon E."/>
        </authorList>
    </citation>
    <scope>NUCLEOTIDE SEQUENCE [LARGE SCALE GENOMIC DNA]</scope>
    <source>
        <strain evidence="10">cv. B73</strain>
    </source>
</reference>